<dbReference type="InterPro" id="IPR050483">
    <property type="entry name" value="CoA-transferase_III_domain"/>
</dbReference>
<organism evidence="2 3">
    <name type="scientific">Gemmobacter fulvus</name>
    <dbReference type="NCBI Taxonomy" id="2840474"/>
    <lineage>
        <taxon>Bacteria</taxon>
        <taxon>Pseudomonadati</taxon>
        <taxon>Pseudomonadota</taxon>
        <taxon>Alphaproteobacteria</taxon>
        <taxon>Rhodobacterales</taxon>
        <taxon>Paracoccaceae</taxon>
        <taxon>Gemmobacter</taxon>
    </lineage>
</organism>
<dbReference type="EMBL" id="CP076362">
    <property type="protein sequence ID" value="QWK92158.1"/>
    <property type="molecule type" value="Genomic_DNA"/>
</dbReference>
<dbReference type="PANTHER" id="PTHR48207:SF3">
    <property type="entry name" value="SUCCINATE--HYDROXYMETHYLGLUTARATE COA-TRANSFERASE"/>
    <property type="match status" value="1"/>
</dbReference>
<evidence type="ECO:0000256" key="1">
    <source>
        <dbReference type="ARBA" id="ARBA00022679"/>
    </source>
</evidence>
<dbReference type="RefSeq" id="WP_215505164.1">
    <property type="nucleotide sequence ID" value="NZ_CP076362.1"/>
</dbReference>
<keyword evidence="2" id="KW-0614">Plasmid</keyword>
<name>A0A975PAN0_9RHOB</name>
<dbReference type="InterPro" id="IPR023606">
    <property type="entry name" value="CoA-Trfase_III_dom_1_sf"/>
</dbReference>
<dbReference type="Pfam" id="PF02515">
    <property type="entry name" value="CoA_transf_3"/>
    <property type="match status" value="1"/>
</dbReference>
<keyword evidence="1 2" id="KW-0808">Transferase</keyword>
<sequence length="396" mass="42540">MRPLDGIRVLDFSRVLAGPMATQILADYGAEVTKVERPGTGDESRTFEPHFQDGPSAYYSAFNRGKRSIALDLKSPEGRKLAFDLAAGTDVVVENFLPGEMAKYGLDYAALSAVNPGLVYVSNTGFGQSGPYRNRKGYDTIFQALSGAIDLTGQPDGPPAKVGLPFADLTSGLWIAISVLTGLMGRAQSGRGTHVDLSMMDVQVSLLGLPAARYFALGETPTRTGTGHLGRVPSAAYACRDGGWLFISASDQHWEPLCAELGLDALLADAELARNRHRVRRRDAVEAALREAIAARDRAELAEALRARGVPAGEVNTVPEILNDPHTQAREMIDHFDVPGRGATPGLRNPALLSGWDAARFSPPPQLGEHSRQILSKELDLTEDEIDALFRKGAVA</sequence>
<dbReference type="InterPro" id="IPR003673">
    <property type="entry name" value="CoA-Trfase_fam_III"/>
</dbReference>
<dbReference type="Gene3D" id="3.30.1540.10">
    <property type="entry name" value="formyl-coa transferase, domain 3"/>
    <property type="match status" value="1"/>
</dbReference>
<geneLocation type="plasmid" evidence="2 3">
    <name>p1</name>
</geneLocation>
<dbReference type="AlphaFoldDB" id="A0A975PAN0"/>
<dbReference type="SUPFAM" id="SSF89796">
    <property type="entry name" value="CoA-transferase family III (CaiB/BaiF)"/>
    <property type="match status" value="1"/>
</dbReference>
<keyword evidence="3" id="KW-1185">Reference proteome</keyword>
<dbReference type="Gene3D" id="3.40.50.10540">
    <property type="entry name" value="Crotonobetainyl-coa:carnitine coa-transferase, domain 1"/>
    <property type="match status" value="1"/>
</dbReference>
<dbReference type="InterPro" id="IPR044855">
    <property type="entry name" value="CoA-Trfase_III_dom3_sf"/>
</dbReference>
<dbReference type="KEGG" id="gfu:KM031_17830"/>
<dbReference type="Proteomes" id="UP000679352">
    <property type="component" value="Plasmid p1"/>
</dbReference>
<proteinExistence type="predicted"/>
<dbReference type="PANTHER" id="PTHR48207">
    <property type="entry name" value="SUCCINATE--HYDROXYMETHYLGLUTARATE COA-TRANSFERASE"/>
    <property type="match status" value="1"/>
</dbReference>
<protein>
    <submittedName>
        <fullName evidence="2">CoA transferase</fullName>
    </submittedName>
</protein>
<reference evidence="2" key="1">
    <citation type="submission" date="2021-06" db="EMBL/GenBank/DDBJ databases">
        <authorList>
            <person name="Lee C.-S."/>
            <person name="Jin L."/>
        </authorList>
    </citation>
    <scope>NUCLEOTIDE SEQUENCE</scope>
    <source>
        <strain evidence="2">Con5</strain>
        <plasmid evidence="2">p1</plasmid>
    </source>
</reference>
<evidence type="ECO:0000313" key="3">
    <source>
        <dbReference type="Proteomes" id="UP000679352"/>
    </source>
</evidence>
<evidence type="ECO:0000313" key="2">
    <source>
        <dbReference type="EMBL" id="QWK92158.1"/>
    </source>
</evidence>
<accession>A0A975PAN0</accession>
<dbReference type="GO" id="GO:0008410">
    <property type="term" value="F:CoA-transferase activity"/>
    <property type="evidence" value="ECO:0007669"/>
    <property type="project" value="TreeGrafter"/>
</dbReference>
<gene>
    <name evidence="2" type="ORF">KM031_17830</name>
</gene>